<evidence type="ECO:0000256" key="11">
    <source>
        <dbReference type="ARBA" id="ARBA00022759"/>
    </source>
</evidence>
<dbReference type="GO" id="GO:0003723">
    <property type="term" value="F:RNA binding"/>
    <property type="evidence" value="ECO:0007669"/>
    <property type="project" value="UniProtKB-UniRule"/>
</dbReference>
<keyword evidence="9 14" id="KW-0540">Nuclease</keyword>
<comment type="similarity">
    <text evidence="5 14 16">Belongs to the RNase HII family.</text>
</comment>
<dbReference type="InterPro" id="IPR001352">
    <property type="entry name" value="RNase_HII/HIII"/>
</dbReference>
<keyword evidence="11 14" id="KW-0255">Endonuclease</keyword>
<evidence type="ECO:0000256" key="4">
    <source>
        <dbReference type="ARBA" id="ARBA00004496"/>
    </source>
</evidence>
<evidence type="ECO:0000256" key="13">
    <source>
        <dbReference type="ARBA" id="ARBA00023211"/>
    </source>
</evidence>
<keyword evidence="13 14" id="KW-0464">Manganese</keyword>
<dbReference type="InterPro" id="IPR012337">
    <property type="entry name" value="RNaseH-like_sf"/>
</dbReference>
<dbReference type="GO" id="GO:0006298">
    <property type="term" value="P:mismatch repair"/>
    <property type="evidence" value="ECO:0007669"/>
    <property type="project" value="TreeGrafter"/>
</dbReference>
<comment type="subcellular location">
    <subcellularLocation>
        <location evidence="4 14">Cytoplasm</location>
    </subcellularLocation>
</comment>
<feature type="binding site" evidence="14 15">
    <location>
        <position position="22"/>
    </location>
    <ligand>
        <name>a divalent metal cation</name>
        <dbReference type="ChEBI" id="CHEBI:60240"/>
    </ligand>
</feature>
<organism evidence="17 18">
    <name type="scientific">Neoasaia chiangmaiensis</name>
    <dbReference type="NCBI Taxonomy" id="320497"/>
    <lineage>
        <taxon>Bacteria</taxon>
        <taxon>Pseudomonadati</taxon>
        <taxon>Pseudomonadota</taxon>
        <taxon>Alphaproteobacteria</taxon>
        <taxon>Acetobacterales</taxon>
        <taxon>Acetobacteraceae</taxon>
        <taxon>Neoasaia</taxon>
    </lineage>
</organism>
<dbReference type="GO" id="GO:0030145">
    <property type="term" value="F:manganese ion binding"/>
    <property type="evidence" value="ECO:0007669"/>
    <property type="project" value="UniProtKB-UniRule"/>
</dbReference>
<dbReference type="EMBL" id="CP014691">
    <property type="protein sequence ID" value="AQS89335.1"/>
    <property type="molecule type" value="Genomic_DNA"/>
</dbReference>
<evidence type="ECO:0000313" key="18">
    <source>
        <dbReference type="Proteomes" id="UP000188604"/>
    </source>
</evidence>
<dbReference type="GO" id="GO:0005737">
    <property type="term" value="C:cytoplasm"/>
    <property type="evidence" value="ECO:0007669"/>
    <property type="project" value="UniProtKB-SubCell"/>
</dbReference>
<reference evidence="17 18" key="1">
    <citation type="submission" date="2016-03" db="EMBL/GenBank/DDBJ databases">
        <title>Acetic acid bacteria sequencing.</title>
        <authorList>
            <person name="Brandt J."/>
            <person name="Jakob F."/>
            <person name="Vogel R.F."/>
        </authorList>
    </citation>
    <scope>NUCLEOTIDE SEQUENCE [LARGE SCALE GENOMIC DNA]</scope>
    <source>
        <strain evidence="17 18">NBRC 101099</strain>
    </source>
</reference>
<dbReference type="AlphaFoldDB" id="A0A1U9KU69"/>
<dbReference type="PROSITE" id="PS51975">
    <property type="entry name" value="RNASE_H_2"/>
    <property type="match status" value="1"/>
</dbReference>
<dbReference type="RefSeq" id="WP_077808373.1">
    <property type="nucleotide sequence ID" value="NZ_BJXS01000002.1"/>
</dbReference>
<evidence type="ECO:0000256" key="1">
    <source>
        <dbReference type="ARBA" id="ARBA00000077"/>
    </source>
</evidence>
<dbReference type="HAMAP" id="MF_00052_B">
    <property type="entry name" value="RNase_HII_B"/>
    <property type="match status" value="1"/>
</dbReference>
<comment type="cofactor">
    <cofactor evidence="2">
        <name>Mg(2+)</name>
        <dbReference type="ChEBI" id="CHEBI:18420"/>
    </cofactor>
</comment>
<dbReference type="InterPro" id="IPR024567">
    <property type="entry name" value="RNase_HII/HIII_dom"/>
</dbReference>
<dbReference type="KEGG" id="nch:A0U93_06125"/>
<dbReference type="InterPro" id="IPR022898">
    <property type="entry name" value="RNase_HII"/>
</dbReference>
<keyword evidence="18" id="KW-1185">Reference proteome</keyword>
<comment type="function">
    <text evidence="3 14 16">Endonuclease that specifically degrades the RNA of RNA-DNA hybrids.</text>
</comment>
<dbReference type="EC" id="3.1.26.4" evidence="6 14"/>
<feature type="binding site" evidence="14 15">
    <location>
        <position position="21"/>
    </location>
    <ligand>
        <name>a divalent metal cation</name>
        <dbReference type="ChEBI" id="CHEBI:60240"/>
    </ligand>
</feature>
<evidence type="ECO:0000256" key="8">
    <source>
        <dbReference type="ARBA" id="ARBA00022490"/>
    </source>
</evidence>
<accession>A0A1U9KU69</accession>
<evidence type="ECO:0000256" key="16">
    <source>
        <dbReference type="RuleBase" id="RU003515"/>
    </source>
</evidence>
<dbReference type="PANTHER" id="PTHR10954:SF18">
    <property type="entry name" value="RIBONUCLEASE HII"/>
    <property type="match status" value="1"/>
</dbReference>
<dbReference type="STRING" id="320497.A0U93_06125"/>
<dbReference type="Gene3D" id="3.30.420.10">
    <property type="entry name" value="Ribonuclease H-like superfamily/Ribonuclease H"/>
    <property type="match status" value="1"/>
</dbReference>
<evidence type="ECO:0000256" key="6">
    <source>
        <dbReference type="ARBA" id="ARBA00012180"/>
    </source>
</evidence>
<keyword evidence="12 14" id="KW-0378">Hydrolase</keyword>
<dbReference type="NCBIfam" id="NF000595">
    <property type="entry name" value="PRK00015.1-3"/>
    <property type="match status" value="1"/>
</dbReference>
<evidence type="ECO:0000256" key="2">
    <source>
        <dbReference type="ARBA" id="ARBA00001946"/>
    </source>
</evidence>
<evidence type="ECO:0000256" key="15">
    <source>
        <dbReference type="PROSITE-ProRule" id="PRU01319"/>
    </source>
</evidence>
<keyword evidence="8 14" id="KW-0963">Cytoplasm</keyword>
<evidence type="ECO:0000256" key="10">
    <source>
        <dbReference type="ARBA" id="ARBA00022723"/>
    </source>
</evidence>
<evidence type="ECO:0000313" key="17">
    <source>
        <dbReference type="EMBL" id="AQS89335.1"/>
    </source>
</evidence>
<dbReference type="OrthoDB" id="9803420at2"/>
<comment type="cofactor">
    <cofactor evidence="14 15">
        <name>Mn(2+)</name>
        <dbReference type="ChEBI" id="CHEBI:29035"/>
    </cofactor>
    <cofactor evidence="14 15">
        <name>Mg(2+)</name>
        <dbReference type="ChEBI" id="CHEBI:18420"/>
    </cofactor>
    <text evidence="14 15">Manganese or magnesium. Binds 1 divalent metal ion per monomer in the absence of substrate. May bind a second metal ion after substrate binding.</text>
</comment>
<evidence type="ECO:0000256" key="7">
    <source>
        <dbReference type="ARBA" id="ARBA00019179"/>
    </source>
</evidence>
<name>A0A1U9KU69_9PROT</name>
<sequence length="212" mass="22593">MPDFTYETAHGAPDVPVAGMDEVGRGPLAGPVVAAAVIFRRIPSPELAALIDDSKRLTARRRELACDALLNSADVEVALGAASVAEIERINIGQACHLAMRRAVARLPTRPKTALVDGHRAPELPCDAVTIIGGDRLSLSIAAASIVAKVVRDRAMRRLAQRHDAYAWERNAGYGTAVHLAGLRDVGVTPHHRRGFAPVRHYLSCCAEAACS</sequence>
<dbReference type="GO" id="GO:0032299">
    <property type="term" value="C:ribonuclease H2 complex"/>
    <property type="evidence" value="ECO:0007669"/>
    <property type="project" value="TreeGrafter"/>
</dbReference>
<keyword evidence="10 14" id="KW-0479">Metal-binding</keyword>
<dbReference type="Pfam" id="PF01351">
    <property type="entry name" value="RNase_HII"/>
    <property type="match status" value="1"/>
</dbReference>
<dbReference type="CDD" id="cd07182">
    <property type="entry name" value="RNase_HII_bacteria_HII_like"/>
    <property type="match status" value="1"/>
</dbReference>
<gene>
    <name evidence="14" type="primary">rnhB</name>
    <name evidence="17" type="ORF">A0U93_06125</name>
</gene>
<feature type="binding site" evidence="14 15">
    <location>
        <position position="117"/>
    </location>
    <ligand>
        <name>a divalent metal cation</name>
        <dbReference type="ChEBI" id="CHEBI:60240"/>
    </ligand>
</feature>
<dbReference type="Proteomes" id="UP000188604">
    <property type="component" value="Chromosome"/>
</dbReference>
<dbReference type="GO" id="GO:0043137">
    <property type="term" value="P:DNA replication, removal of RNA primer"/>
    <property type="evidence" value="ECO:0007669"/>
    <property type="project" value="TreeGrafter"/>
</dbReference>
<evidence type="ECO:0000256" key="5">
    <source>
        <dbReference type="ARBA" id="ARBA00007383"/>
    </source>
</evidence>
<protein>
    <recommendedName>
        <fullName evidence="7 14">Ribonuclease HII</fullName>
        <shortName evidence="14">RNase HII</shortName>
        <ecNumber evidence="6 14">3.1.26.4</ecNumber>
    </recommendedName>
</protein>
<dbReference type="SUPFAM" id="SSF53098">
    <property type="entry name" value="Ribonuclease H-like"/>
    <property type="match status" value="1"/>
</dbReference>
<evidence type="ECO:0000256" key="14">
    <source>
        <dbReference type="HAMAP-Rule" id="MF_00052"/>
    </source>
</evidence>
<evidence type="ECO:0000256" key="9">
    <source>
        <dbReference type="ARBA" id="ARBA00022722"/>
    </source>
</evidence>
<comment type="catalytic activity">
    <reaction evidence="1 14 15 16">
        <text>Endonucleolytic cleavage to 5'-phosphomonoester.</text>
        <dbReference type="EC" id="3.1.26.4"/>
    </reaction>
</comment>
<evidence type="ECO:0000256" key="3">
    <source>
        <dbReference type="ARBA" id="ARBA00004065"/>
    </source>
</evidence>
<dbReference type="GO" id="GO:0004523">
    <property type="term" value="F:RNA-DNA hybrid ribonuclease activity"/>
    <property type="evidence" value="ECO:0007669"/>
    <property type="project" value="UniProtKB-UniRule"/>
</dbReference>
<dbReference type="PANTHER" id="PTHR10954">
    <property type="entry name" value="RIBONUCLEASE H2 SUBUNIT A"/>
    <property type="match status" value="1"/>
</dbReference>
<dbReference type="InterPro" id="IPR036397">
    <property type="entry name" value="RNaseH_sf"/>
</dbReference>
<evidence type="ECO:0000256" key="12">
    <source>
        <dbReference type="ARBA" id="ARBA00022801"/>
    </source>
</evidence>
<proteinExistence type="inferred from homology"/>